<organism evidence="3 4">
    <name type="scientific">Novosphingobium silvae</name>
    <dbReference type="NCBI Taxonomy" id="2692619"/>
    <lineage>
        <taxon>Bacteria</taxon>
        <taxon>Pseudomonadati</taxon>
        <taxon>Pseudomonadota</taxon>
        <taxon>Alphaproteobacteria</taxon>
        <taxon>Sphingomonadales</taxon>
        <taxon>Sphingomonadaceae</taxon>
        <taxon>Novosphingobium</taxon>
    </lineage>
</organism>
<dbReference type="InterPro" id="IPR001466">
    <property type="entry name" value="Beta-lactam-related"/>
</dbReference>
<sequence>MANISGALDGRAAPHQHLPSNCMIEPPPQDFDRTRWKDARWSRWSFRNTAHFLPTCAVAASPNPRPLQLGTPWRPEGFETFLAETHATSAILLTGGAVSAEHPAGAASDPRPHMLFSITKSVVGLVARMLIVQGEVDAERRVSDYLADLAGTAFGDATLAGLLDMEDGVAFDETYADPAADIHTYSRGYWGDANGGARGQLAALPRRPTVTGFSYRTPVADVVGAVLTASTGVRLSTLVETLLWNPMGAAHDAHFLLDTDGVEIAGAGLNAAPADLARLALLLLDRGAWNGRQVLAERVADALFEGGDMDAFARGYSGRPGWSYRDLWWHMGGERLAALGVHGQRLIIDRKSNFVLVRTGAQPEPDNRPIDPAHDSILVAIEDRRTGQH</sequence>
<evidence type="ECO:0000256" key="1">
    <source>
        <dbReference type="SAM" id="MobiDB-lite"/>
    </source>
</evidence>
<feature type="region of interest" description="Disordered" evidence="1">
    <location>
        <begin position="1"/>
        <end position="29"/>
    </location>
</feature>
<gene>
    <name evidence="3" type="ORF">GR702_19145</name>
</gene>
<comment type="caution">
    <text evidence="3">The sequence shown here is derived from an EMBL/GenBank/DDBJ whole genome shotgun (WGS) entry which is preliminary data.</text>
</comment>
<dbReference type="Gene3D" id="3.40.710.10">
    <property type="entry name" value="DD-peptidase/beta-lactamase superfamily"/>
    <property type="match status" value="1"/>
</dbReference>
<dbReference type="InterPro" id="IPR012338">
    <property type="entry name" value="Beta-lactam/transpept-like"/>
</dbReference>
<dbReference type="Gene3D" id="1.20.58.710">
    <property type="match status" value="1"/>
</dbReference>
<keyword evidence="4" id="KW-1185">Reference proteome</keyword>
<dbReference type="PANTHER" id="PTHR43283">
    <property type="entry name" value="BETA-LACTAMASE-RELATED"/>
    <property type="match status" value="1"/>
</dbReference>
<feature type="domain" description="Beta-lactamase-related" evidence="2">
    <location>
        <begin position="109"/>
        <end position="365"/>
    </location>
</feature>
<dbReference type="AlphaFoldDB" id="A0A7X4K941"/>
<dbReference type="PANTHER" id="PTHR43283:SF7">
    <property type="entry name" value="BETA-LACTAMASE-RELATED DOMAIN-CONTAINING PROTEIN"/>
    <property type="match status" value="1"/>
</dbReference>
<dbReference type="RefSeq" id="WP_160987265.1">
    <property type="nucleotide sequence ID" value="NZ_WVTD01000022.1"/>
</dbReference>
<dbReference type="SUPFAM" id="SSF56601">
    <property type="entry name" value="beta-lactamase/transpeptidase-like"/>
    <property type="match status" value="1"/>
</dbReference>
<dbReference type="InterPro" id="IPR050789">
    <property type="entry name" value="Diverse_Enzym_Activities"/>
</dbReference>
<evidence type="ECO:0000313" key="4">
    <source>
        <dbReference type="Proteomes" id="UP000465810"/>
    </source>
</evidence>
<proteinExistence type="predicted"/>
<dbReference type="EMBL" id="WVTD01000022">
    <property type="protein sequence ID" value="MYL99880.1"/>
    <property type="molecule type" value="Genomic_DNA"/>
</dbReference>
<keyword evidence="3" id="KW-0378">Hydrolase</keyword>
<name>A0A7X4K941_9SPHN</name>
<protein>
    <submittedName>
        <fullName evidence="3">Serine hydrolase</fullName>
    </submittedName>
</protein>
<evidence type="ECO:0000259" key="2">
    <source>
        <dbReference type="Pfam" id="PF00144"/>
    </source>
</evidence>
<reference evidence="3 4" key="1">
    <citation type="submission" date="2019-12" db="EMBL/GenBank/DDBJ databases">
        <authorList>
            <person name="Feng G."/>
            <person name="Zhu H."/>
        </authorList>
    </citation>
    <scope>NUCLEOTIDE SEQUENCE [LARGE SCALE GENOMIC DNA]</scope>
    <source>
        <strain evidence="3 4">FGD1</strain>
    </source>
</reference>
<accession>A0A7X4K941</accession>
<dbReference type="Pfam" id="PF00144">
    <property type="entry name" value="Beta-lactamase"/>
    <property type="match status" value="1"/>
</dbReference>
<evidence type="ECO:0000313" key="3">
    <source>
        <dbReference type="EMBL" id="MYL99880.1"/>
    </source>
</evidence>
<dbReference type="Proteomes" id="UP000465810">
    <property type="component" value="Unassembled WGS sequence"/>
</dbReference>
<dbReference type="GO" id="GO:0016787">
    <property type="term" value="F:hydrolase activity"/>
    <property type="evidence" value="ECO:0007669"/>
    <property type="project" value="UniProtKB-KW"/>
</dbReference>